<sequence length="154" mass="17096">MTADRRTPNAILECAMTAAALRPRHRETRMPISTTAISDEARQLALTRIVLGYAPYAQLAAFAEGFVDYELGRHRNPYAGLTDVDGAVAAQAWDRGHEARMRYGRALRDIQDHVAGRSEPAEPVQPLDHVPMFPPVEPARRGVVGRVRDLIRAM</sequence>
<evidence type="ECO:0000313" key="2">
    <source>
        <dbReference type="Proteomes" id="UP000438991"/>
    </source>
</evidence>
<evidence type="ECO:0000313" key="1">
    <source>
        <dbReference type="EMBL" id="MTW19422.1"/>
    </source>
</evidence>
<dbReference type="RefSeq" id="WP_155481671.1">
    <property type="nucleotide sequence ID" value="NZ_WNKV01000036.1"/>
</dbReference>
<dbReference type="EMBL" id="WNKV01000036">
    <property type="protein sequence ID" value="MTW19422.1"/>
    <property type="molecule type" value="Genomic_DNA"/>
</dbReference>
<name>A0A9X4XQD2_9BRAD</name>
<dbReference type="PROSITE" id="PS50096">
    <property type="entry name" value="IQ"/>
    <property type="match status" value="1"/>
</dbReference>
<organism evidence="1 2">
    <name type="scientific">Rhodoplanes serenus</name>
    <dbReference type="NCBI Taxonomy" id="200615"/>
    <lineage>
        <taxon>Bacteria</taxon>
        <taxon>Pseudomonadati</taxon>
        <taxon>Pseudomonadota</taxon>
        <taxon>Alphaproteobacteria</taxon>
        <taxon>Hyphomicrobiales</taxon>
        <taxon>Nitrobacteraceae</taxon>
        <taxon>Rhodoplanes</taxon>
    </lineage>
</organism>
<dbReference type="AlphaFoldDB" id="A0A9X4XQD2"/>
<gene>
    <name evidence="1" type="ORF">GJ689_24840</name>
</gene>
<protein>
    <submittedName>
        <fullName evidence="1">Uncharacterized protein</fullName>
    </submittedName>
</protein>
<proteinExistence type="predicted"/>
<dbReference type="Proteomes" id="UP000438991">
    <property type="component" value="Unassembled WGS sequence"/>
</dbReference>
<comment type="caution">
    <text evidence="1">The sequence shown here is derived from an EMBL/GenBank/DDBJ whole genome shotgun (WGS) entry which is preliminary data.</text>
</comment>
<accession>A0A9X4XQD2</accession>
<reference evidence="1 2" key="1">
    <citation type="submission" date="2019-11" db="EMBL/GenBank/DDBJ databases">
        <title>Whole-genome sequence of Rhodoplanes serenus DSM 18633, type strain.</title>
        <authorList>
            <person name="Kyndt J.A."/>
            <person name="Meyer T.E."/>
        </authorList>
    </citation>
    <scope>NUCLEOTIDE SEQUENCE [LARGE SCALE GENOMIC DNA]</scope>
    <source>
        <strain evidence="1 2">DSM 18633</strain>
    </source>
</reference>